<keyword evidence="1" id="KW-1133">Transmembrane helix</keyword>
<dbReference type="EMBL" id="VNJK01000004">
    <property type="protein sequence ID" value="TVX87092.1"/>
    <property type="molecule type" value="Genomic_DNA"/>
</dbReference>
<dbReference type="OrthoDB" id="2628998at2"/>
<keyword evidence="1" id="KW-0472">Membrane</keyword>
<evidence type="ECO:0008006" key="4">
    <source>
        <dbReference type="Google" id="ProtNLM"/>
    </source>
</evidence>
<keyword evidence="3" id="KW-1185">Reference proteome</keyword>
<reference evidence="2 3" key="1">
    <citation type="submission" date="2019-07" db="EMBL/GenBank/DDBJ databases">
        <authorList>
            <person name="Kim J."/>
        </authorList>
    </citation>
    <scope>NUCLEOTIDE SEQUENCE [LARGE SCALE GENOMIC DNA]</scope>
    <source>
        <strain evidence="2 3">N4</strain>
    </source>
</reference>
<organism evidence="2 3">
    <name type="scientific">Paenibacillus agilis</name>
    <dbReference type="NCBI Taxonomy" id="3020863"/>
    <lineage>
        <taxon>Bacteria</taxon>
        <taxon>Bacillati</taxon>
        <taxon>Bacillota</taxon>
        <taxon>Bacilli</taxon>
        <taxon>Bacillales</taxon>
        <taxon>Paenibacillaceae</taxon>
        <taxon>Paenibacillus</taxon>
    </lineage>
</organism>
<sequence>MPKRLALWFAFSSIILLTITSITLSSNGWISLLCAVLAFFNVGFGFMFKAKYRKQAEQQAAAATNPVESSQTAK</sequence>
<proteinExistence type="predicted"/>
<protein>
    <recommendedName>
        <fullName evidence="4">DUF5325 family protein</fullName>
    </recommendedName>
</protein>
<dbReference type="Proteomes" id="UP000318102">
    <property type="component" value="Unassembled WGS sequence"/>
</dbReference>
<accession>A0A559IHE7</accession>
<evidence type="ECO:0000313" key="3">
    <source>
        <dbReference type="Proteomes" id="UP000318102"/>
    </source>
</evidence>
<name>A0A559IHE7_9BACL</name>
<dbReference type="RefSeq" id="WP_144993841.1">
    <property type="nucleotide sequence ID" value="NZ_VNJK01000004.1"/>
</dbReference>
<dbReference type="AlphaFoldDB" id="A0A559IHE7"/>
<keyword evidence="1" id="KW-0812">Transmembrane</keyword>
<evidence type="ECO:0000313" key="2">
    <source>
        <dbReference type="EMBL" id="TVX87092.1"/>
    </source>
</evidence>
<comment type="caution">
    <text evidence="2">The sequence shown here is derived from an EMBL/GenBank/DDBJ whole genome shotgun (WGS) entry which is preliminary data.</text>
</comment>
<feature type="transmembrane region" description="Helical" evidence="1">
    <location>
        <begin position="30"/>
        <end position="48"/>
    </location>
</feature>
<gene>
    <name evidence="2" type="ORF">FPZ44_21575</name>
</gene>
<evidence type="ECO:0000256" key="1">
    <source>
        <dbReference type="SAM" id="Phobius"/>
    </source>
</evidence>